<dbReference type="Gene3D" id="3.20.20.520">
    <property type="entry name" value="Glycosyl hydrolase family 115"/>
    <property type="match status" value="1"/>
</dbReference>
<dbReference type="PANTHER" id="PTHR37842">
    <property type="match status" value="1"/>
</dbReference>
<dbReference type="EMBL" id="AGXW01000012">
    <property type="protein sequence ID" value="EKJ89541.1"/>
    <property type="molecule type" value="Genomic_DNA"/>
</dbReference>
<evidence type="ECO:0000259" key="2">
    <source>
        <dbReference type="Pfam" id="PF17829"/>
    </source>
</evidence>
<evidence type="ECO:0000313" key="4">
    <source>
        <dbReference type="Proteomes" id="UP000007995"/>
    </source>
</evidence>
<comment type="caution">
    <text evidence="3">The sequence shown here is derived from an EMBL/GenBank/DDBJ whole genome shotgun (WGS) entry which is preliminary data.</text>
</comment>
<gene>
    <name evidence="3" type="ORF">HMPREF1057_03082</name>
</gene>
<dbReference type="Gene3D" id="3.30.379.10">
    <property type="entry name" value="Chitobiase/beta-hexosaminidase domain 2-like"/>
    <property type="match status" value="1"/>
</dbReference>
<dbReference type="AlphaFoldDB" id="K5CIF5"/>
<accession>K5CIF5</accession>
<evidence type="ECO:0000256" key="1">
    <source>
        <dbReference type="ARBA" id="ARBA00022801"/>
    </source>
</evidence>
<dbReference type="RefSeq" id="WP_007764975.1">
    <property type="nucleotide sequence ID" value="NZ_AKBZ01000002.1"/>
</dbReference>
<dbReference type="InterPro" id="IPR029018">
    <property type="entry name" value="Hex-like_dom2"/>
</dbReference>
<dbReference type="SUPFAM" id="SSF55545">
    <property type="entry name" value="beta-N-acetylhexosaminidase-like domain"/>
    <property type="match status" value="1"/>
</dbReference>
<dbReference type="OrthoDB" id="8727830at2"/>
<proteinExistence type="predicted"/>
<dbReference type="InterPro" id="IPR041437">
    <property type="entry name" value="GH115_C"/>
</dbReference>
<evidence type="ECO:0000313" key="3">
    <source>
        <dbReference type="EMBL" id="EKJ89541.1"/>
    </source>
</evidence>
<protein>
    <recommendedName>
        <fullName evidence="2">Gylcosyl hydrolase 115 C-terminal domain-containing protein</fullName>
    </recommendedName>
</protein>
<dbReference type="Proteomes" id="UP000007995">
    <property type="component" value="Unassembled WGS sequence"/>
</dbReference>
<dbReference type="PANTHER" id="PTHR37842:SF2">
    <property type="entry name" value="GYLCOSYL HYDROLASE 115 C-TERMINAL DOMAIN-CONTAINING PROTEIN"/>
    <property type="match status" value="1"/>
</dbReference>
<dbReference type="Pfam" id="PF15979">
    <property type="entry name" value="Glyco_hydro_115"/>
    <property type="match status" value="1"/>
</dbReference>
<dbReference type="HOGENOM" id="CLU_004852_0_0_10"/>
<dbReference type="GO" id="GO:0005975">
    <property type="term" value="P:carbohydrate metabolic process"/>
    <property type="evidence" value="ECO:0007669"/>
    <property type="project" value="UniProtKB-ARBA"/>
</dbReference>
<dbReference type="Pfam" id="PF17829">
    <property type="entry name" value="GH115_C"/>
    <property type="match status" value="1"/>
</dbReference>
<organism evidence="3 4">
    <name type="scientific">Bacteroides finegoldii CL09T03C10</name>
    <dbReference type="NCBI Taxonomy" id="997888"/>
    <lineage>
        <taxon>Bacteria</taxon>
        <taxon>Pseudomonadati</taxon>
        <taxon>Bacteroidota</taxon>
        <taxon>Bacteroidia</taxon>
        <taxon>Bacteroidales</taxon>
        <taxon>Bacteroidaceae</taxon>
        <taxon>Bacteroides</taxon>
    </lineage>
</organism>
<dbReference type="Gene3D" id="1.20.58.2150">
    <property type="match status" value="1"/>
</dbReference>
<reference evidence="3 4" key="1">
    <citation type="submission" date="2012-02" db="EMBL/GenBank/DDBJ databases">
        <title>The Genome Sequence of Bacteroides finegoldii CL09T03C10.</title>
        <authorList>
            <consortium name="The Broad Institute Genome Sequencing Platform"/>
            <person name="Earl A."/>
            <person name="Ward D."/>
            <person name="Feldgarden M."/>
            <person name="Gevers D."/>
            <person name="Zitomersky N.L."/>
            <person name="Coyne M.J."/>
            <person name="Comstock L.E."/>
            <person name="Young S.K."/>
            <person name="Zeng Q."/>
            <person name="Gargeya S."/>
            <person name="Fitzgerald M."/>
            <person name="Haas B."/>
            <person name="Abouelleil A."/>
            <person name="Alvarado L."/>
            <person name="Arachchi H.M."/>
            <person name="Berlin A."/>
            <person name="Chapman S.B."/>
            <person name="Gearin G."/>
            <person name="Goldberg J."/>
            <person name="Griggs A."/>
            <person name="Gujja S."/>
            <person name="Hansen M."/>
            <person name="Heiman D."/>
            <person name="Howarth C."/>
            <person name="Larimer J."/>
            <person name="Lui A."/>
            <person name="MacDonald P.J.P."/>
            <person name="McCowen C."/>
            <person name="Montmayeur A."/>
            <person name="Murphy C."/>
            <person name="Neiman D."/>
            <person name="Pearson M."/>
            <person name="Priest M."/>
            <person name="Roberts A."/>
            <person name="Saif S."/>
            <person name="Shea T."/>
            <person name="Sisk P."/>
            <person name="Stolte C."/>
            <person name="Sykes S."/>
            <person name="Wortman J."/>
            <person name="Nusbaum C."/>
            <person name="Birren B."/>
        </authorList>
    </citation>
    <scope>NUCLEOTIDE SEQUENCE [LARGE SCALE GENOMIC DNA]</scope>
    <source>
        <strain evidence="3 4">CL09T03C10</strain>
    </source>
</reference>
<name>K5CIF5_9BACE</name>
<dbReference type="Gene3D" id="2.60.120.1620">
    <property type="match status" value="1"/>
</dbReference>
<dbReference type="GO" id="GO:0016787">
    <property type="term" value="F:hydrolase activity"/>
    <property type="evidence" value="ECO:0007669"/>
    <property type="project" value="UniProtKB-KW"/>
</dbReference>
<keyword evidence="1" id="KW-0378">Hydrolase</keyword>
<sequence length="787" mass="90419">MRKLVMMIMGVFLPLNLWADVVFSNKTDLMVSIPNNESEVVHTALDMFRGDYKKVFGRNIVSLDKNASVLIGTIGNNSLAEKRLGDEVVSELRLHKEGFVLKVKGNQLYILGSDKRGTAYGILELSRLIGVSPWEWWADSFVGKKNIITLNEGFSKMEYPSVTHRGIFINDEDWGLMPWSCQNYEPSERKGEIGPKTHARVFELLLRLRANTFWPAMHKCSVAFYLIPGNKEVADKYGIFVGTSHCEPMVRNTNAEWNTSENGTYDYVNNRKNVLKFWEERVKELAGSDNIYTLGIRGVHDSRMLGAKTIQEQKVALTNVLKDQREMIARYVNPDVEKVSQVFIPYKEVLDVYHRGLEIPEDVSLLWCDDNYGYIRHFPDAGERARKGGNGVYYHVSYWGRPHDYLWLATNHPAQLYTQMKQAYDKGAKNMWILNVGDIKPGEYLMELFLDMAWKIDGIENSEKGLERHLLSWLSREFGEQNAKELLPVMNEYYRLAYIRKPEFMGNTRTEEKNPVYKNVSDLPWSEAEINQRIEEYTKISDKVVQLSRNIPVEKLPTWFQLVEYPVRAAAEMNRKHLYGQLARHGLTGWERSDTAYDAIVSLTNTYNALNNGKWKKIMNYQPRKLAVFGRIPRVKAETPMLEPENPLLIFNGKDYKRYKGEQPLMHGLGYQRGAVSLAKGSSVTYNLKTSKDTPDSIRVVVALAPNHPVEGFKLRYSIALNGEPAKVVDYRTVGRSEEWKQNVLTNQAIRETVHKVSDNKNLSLTITALDKGVVIDQIKIYGVRQR</sequence>
<feature type="domain" description="Gylcosyl hydrolase 115 C-terminal" evidence="2">
    <location>
        <begin position="678"/>
        <end position="781"/>
    </location>
</feature>
<dbReference type="InterPro" id="IPR031924">
    <property type="entry name" value="GH115"/>
</dbReference>
<dbReference type="InterPro" id="IPR042301">
    <property type="entry name" value="GH115_sf"/>
</dbReference>